<dbReference type="RefSeq" id="WP_039680949.1">
    <property type="nucleotide sequence ID" value="NZ_JAWGXO010000010.1"/>
</dbReference>
<keyword evidence="1" id="KW-0472">Membrane</keyword>
<keyword evidence="3" id="KW-1185">Reference proteome</keyword>
<gene>
    <name evidence="2" type="ORF">QX51_16225</name>
</gene>
<dbReference type="AlphaFoldDB" id="A0A0B3VTM8"/>
<dbReference type="OrthoDB" id="9799090at2"/>
<protein>
    <submittedName>
        <fullName evidence="2">Uncharacterized protein</fullName>
    </submittedName>
</protein>
<evidence type="ECO:0000313" key="2">
    <source>
        <dbReference type="EMBL" id="KHS55974.1"/>
    </source>
</evidence>
<evidence type="ECO:0000313" key="3">
    <source>
        <dbReference type="Proteomes" id="UP000031189"/>
    </source>
</evidence>
<comment type="caution">
    <text evidence="2">The sequence shown here is derived from an EMBL/GenBank/DDBJ whole genome shotgun (WGS) entry which is preliminary data.</text>
</comment>
<reference evidence="2 3" key="1">
    <citation type="submission" date="2014-12" db="EMBL/GenBank/DDBJ databases">
        <title>Draft genome sequence of Terrisporobacter sp. 08-306576, isolated from the blood culture of a bacteremia patient.</title>
        <authorList>
            <person name="Lund L.C."/>
            <person name="Sydenham T.V."/>
            <person name="Hogh S.V."/>
            <person name="Skov M.N."/>
            <person name="Kemp M."/>
            <person name="Justesen U.S."/>
        </authorList>
    </citation>
    <scope>NUCLEOTIDE SEQUENCE [LARGE SCALE GENOMIC DNA]</scope>
    <source>
        <strain evidence="2 3">08-306576</strain>
    </source>
</reference>
<feature type="transmembrane region" description="Helical" evidence="1">
    <location>
        <begin position="40"/>
        <end position="61"/>
    </location>
</feature>
<keyword evidence="1" id="KW-1133">Transmembrane helix</keyword>
<dbReference type="Proteomes" id="UP000031189">
    <property type="component" value="Unassembled WGS sequence"/>
</dbReference>
<keyword evidence="1" id="KW-0812">Transmembrane</keyword>
<proteinExistence type="predicted"/>
<dbReference type="EMBL" id="JWHR01000131">
    <property type="protein sequence ID" value="KHS55974.1"/>
    <property type="molecule type" value="Genomic_DNA"/>
</dbReference>
<evidence type="ECO:0000256" key="1">
    <source>
        <dbReference type="SAM" id="Phobius"/>
    </source>
</evidence>
<sequence length="231" mass="27289">MKNKKHYIVVSLILVAISAIMFIIHYFVFGQAVNTAYYSLMNLCFIPINSLVVTLILERLIDYKAKQERMEKLNMLIGLFFTEVGYKLMRLIIKADKCGKNSIILFNDLDEVKSQVEKHKYIIDIEEIDLDKIMDVLLESSNLLVDLISNENIMQHEIFTDLLMSVIHLRDEITFYKNDKTDQLDISHLEKDILRVYKNIAIQWVDYLKYLNKSYPFLYDNAIRINPFKFN</sequence>
<name>A0A0B3VTM8_9FIRM</name>
<feature type="transmembrane region" description="Helical" evidence="1">
    <location>
        <begin position="7"/>
        <end position="28"/>
    </location>
</feature>
<dbReference type="STRING" id="1577792.QX51_16225"/>
<organism evidence="2 3">
    <name type="scientific">Terrisporobacter othiniensis</name>
    <dbReference type="NCBI Taxonomy" id="1577792"/>
    <lineage>
        <taxon>Bacteria</taxon>
        <taxon>Bacillati</taxon>
        <taxon>Bacillota</taxon>
        <taxon>Clostridia</taxon>
        <taxon>Peptostreptococcales</taxon>
        <taxon>Peptostreptococcaceae</taxon>
        <taxon>Terrisporobacter</taxon>
    </lineage>
</organism>
<accession>A0A0B3VTM8</accession>